<evidence type="ECO:0000313" key="1">
    <source>
        <dbReference type="EMBL" id="DAE27892.1"/>
    </source>
</evidence>
<accession>A0A8S5RA84</accession>
<dbReference type="EMBL" id="BK015846">
    <property type="protein sequence ID" value="DAE27892.1"/>
    <property type="molecule type" value="Genomic_DNA"/>
</dbReference>
<organism evidence="1">
    <name type="scientific">virus sp. ctDYl1</name>
    <dbReference type="NCBI Taxonomy" id="2826795"/>
    <lineage>
        <taxon>Viruses</taxon>
    </lineage>
</organism>
<reference evidence="1" key="1">
    <citation type="journal article" date="2021" name="Proc. Natl. Acad. Sci. U.S.A.">
        <title>A Catalog of Tens of Thousands of Viruses from Human Metagenomes Reveals Hidden Associations with Chronic Diseases.</title>
        <authorList>
            <person name="Tisza M.J."/>
            <person name="Buck C.B."/>
        </authorList>
    </citation>
    <scope>NUCLEOTIDE SEQUENCE</scope>
    <source>
        <strain evidence="1">CtDYl1</strain>
    </source>
</reference>
<name>A0A8S5RA84_9VIRU</name>
<sequence length="69" mass="7914">MKEIGRKRINWDSIVTVELSLKELQLIRDAMVATDLKDMKELWSGAPPYQQDDKNMIGETASSILNSYK</sequence>
<proteinExistence type="predicted"/>
<protein>
    <submittedName>
        <fullName evidence="1">Uncharacterized protein</fullName>
    </submittedName>
</protein>